<evidence type="ECO:0000313" key="3">
    <source>
        <dbReference type="Proteomes" id="UP001458415"/>
    </source>
</evidence>
<evidence type="ECO:0000313" key="2">
    <source>
        <dbReference type="EMBL" id="MER6980825.1"/>
    </source>
</evidence>
<gene>
    <name evidence="2" type="ORF">ABT317_28620</name>
</gene>
<dbReference type="Proteomes" id="UP001458415">
    <property type="component" value="Unassembled WGS sequence"/>
</dbReference>
<dbReference type="EMBL" id="JBEPCU010000632">
    <property type="protein sequence ID" value="MER6980825.1"/>
    <property type="molecule type" value="Genomic_DNA"/>
</dbReference>
<protein>
    <submittedName>
        <fullName evidence="2">YozE family protein</fullName>
    </submittedName>
</protein>
<name>A0ABV1W9J1_9ACTN</name>
<evidence type="ECO:0000259" key="1">
    <source>
        <dbReference type="Pfam" id="PF06855"/>
    </source>
</evidence>
<organism evidence="2 3">
    <name type="scientific">Streptomyces carpinensis</name>
    <dbReference type="NCBI Taxonomy" id="66369"/>
    <lineage>
        <taxon>Bacteria</taxon>
        <taxon>Bacillati</taxon>
        <taxon>Actinomycetota</taxon>
        <taxon>Actinomycetes</taxon>
        <taxon>Kitasatosporales</taxon>
        <taxon>Streptomycetaceae</taxon>
        <taxon>Streptomyces</taxon>
    </lineage>
</organism>
<reference evidence="2 3" key="1">
    <citation type="submission" date="2024-06" db="EMBL/GenBank/DDBJ databases">
        <title>The Natural Products Discovery Center: Release of the First 8490 Sequenced Strains for Exploring Actinobacteria Biosynthetic Diversity.</title>
        <authorList>
            <person name="Kalkreuter E."/>
            <person name="Kautsar S.A."/>
            <person name="Yang D."/>
            <person name="Bader C.D."/>
            <person name="Teijaro C.N."/>
            <person name="Fluegel L."/>
            <person name="Davis C.M."/>
            <person name="Simpson J.R."/>
            <person name="Lauterbach L."/>
            <person name="Steele A.D."/>
            <person name="Gui C."/>
            <person name="Meng S."/>
            <person name="Li G."/>
            <person name="Viehrig K."/>
            <person name="Ye F."/>
            <person name="Su P."/>
            <person name="Kiefer A.F."/>
            <person name="Nichols A."/>
            <person name="Cepeda A.J."/>
            <person name="Yan W."/>
            <person name="Fan B."/>
            <person name="Jiang Y."/>
            <person name="Adhikari A."/>
            <person name="Zheng C.-J."/>
            <person name="Schuster L."/>
            <person name="Cowan T.M."/>
            <person name="Smanski M.J."/>
            <person name="Chevrette M.G."/>
            <person name="De Carvalho L.P.S."/>
            <person name="Shen B."/>
        </authorList>
    </citation>
    <scope>NUCLEOTIDE SEQUENCE [LARGE SCALE GENOMIC DNA]</scope>
    <source>
        <strain evidence="2 3">NPDC000634</strain>
    </source>
</reference>
<sequence length="72" mass="8181">MDGTADFTQWLKGHDEELNALGDLARRVESDPRWPDGADVETYREYLEDNGAAPELIDTLSEAWGEFDSVRH</sequence>
<proteinExistence type="predicted"/>
<comment type="caution">
    <text evidence="2">The sequence shown here is derived from an EMBL/GenBank/DDBJ whole genome shotgun (WGS) entry which is preliminary data.</text>
</comment>
<dbReference type="Gene3D" id="1.10.150.260">
    <property type="entry name" value="YozE SAM-like"/>
    <property type="match status" value="1"/>
</dbReference>
<feature type="domain" description="YozE SAM-like" evidence="1">
    <location>
        <begin position="7"/>
        <end position="68"/>
    </location>
</feature>
<dbReference type="InterPro" id="IPR036806">
    <property type="entry name" value="YozE_SAM-like_sf"/>
</dbReference>
<accession>A0ABV1W9J1</accession>
<dbReference type="RefSeq" id="WP_158103978.1">
    <property type="nucleotide sequence ID" value="NZ_MUBM01000357.1"/>
</dbReference>
<dbReference type="Pfam" id="PF06855">
    <property type="entry name" value="YozE_SAM_like"/>
    <property type="match status" value="1"/>
</dbReference>
<keyword evidence="3" id="KW-1185">Reference proteome</keyword>
<dbReference type="SUPFAM" id="SSF140652">
    <property type="entry name" value="YozE-like"/>
    <property type="match status" value="1"/>
</dbReference>
<dbReference type="InterPro" id="IPR023089">
    <property type="entry name" value="YozE_SAM-like"/>
</dbReference>